<dbReference type="PANTHER" id="PTHR33571">
    <property type="entry name" value="SSL8005 PROTEIN"/>
    <property type="match status" value="1"/>
</dbReference>
<dbReference type="STRING" id="433924.NS331_22015"/>
<protein>
    <recommendedName>
        <fullName evidence="11">Polymerase nucleotidyl transferase domain-containing protein</fullName>
    </recommendedName>
</protein>
<comment type="cofactor">
    <cofactor evidence="1">
        <name>Mg(2+)</name>
        <dbReference type="ChEBI" id="CHEBI:18420"/>
    </cofactor>
</comment>
<evidence type="ECO:0000256" key="4">
    <source>
        <dbReference type="ARBA" id="ARBA00022695"/>
    </source>
</evidence>
<dbReference type="Proteomes" id="UP000255265">
    <property type="component" value="Unassembled WGS sequence"/>
</dbReference>
<evidence type="ECO:0000256" key="2">
    <source>
        <dbReference type="ARBA" id="ARBA00022649"/>
    </source>
</evidence>
<gene>
    <name evidence="12" type="ORF">DFR41_101915</name>
</gene>
<dbReference type="EMBL" id="QQAV01000001">
    <property type="protein sequence ID" value="RDI29159.1"/>
    <property type="molecule type" value="Genomic_DNA"/>
</dbReference>
<dbReference type="GO" id="GO:0016779">
    <property type="term" value="F:nucleotidyltransferase activity"/>
    <property type="evidence" value="ECO:0007669"/>
    <property type="project" value="UniProtKB-KW"/>
</dbReference>
<dbReference type="AlphaFoldDB" id="A0A370FS40"/>
<keyword evidence="8" id="KW-0460">Magnesium</keyword>
<keyword evidence="6" id="KW-0547">Nucleotide-binding</keyword>
<keyword evidence="7" id="KW-0067">ATP-binding</keyword>
<evidence type="ECO:0000256" key="7">
    <source>
        <dbReference type="ARBA" id="ARBA00022840"/>
    </source>
</evidence>
<dbReference type="GO" id="GO:0046872">
    <property type="term" value="F:metal ion binding"/>
    <property type="evidence" value="ECO:0007669"/>
    <property type="project" value="UniProtKB-KW"/>
</dbReference>
<proteinExistence type="inferred from homology"/>
<sequence length="111" mass="12041">MGTIRDQVQRPAPPAMKPSTLFQQKRSAIRTVMGRHRVANPRVFGSVLHGDDQEGSDLDLLVDPLPDTTMFDIGGLRGDLEALLGIKVDVLTPDALPDKFRAAVLAEAQPV</sequence>
<feature type="domain" description="Polymerase nucleotidyl transferase" evidence="11">
    <location>
        <begin position="38"/>
        <end position="104"/>
    </location>
</feature>
<evidence type="ECO:0000256" key="1">
    <source>
        <dbReference type="ARBA" id="ARBA00001946"/>
    </source>
</evidence>
<feature type="region of interest" description="Disordered" evidence="10">
    <location>
        <begin position="1"/>
        <end position="21"/>
    </location>
</feature>
<keyword evidence="5" id="KW-0479">Metal-binding</keyword>
<evidence type="ECO:0000259" key="11">
    <source>
        <dbReference type="Pfam" id="PF01909"/>
    </source>
</evidence>
<evidence type="ECO:0000313" key="13">
    <source>
        <dbReference type="Proteomes" id="UP000255265"/>
    </source>
</evidence>
<comment type="similarity">
    <text evidence="9">Belongs to the MntA antitoxin family.</text>
</comment>
<keyword evidence="2" id="KW-1277">Toxin-antitoxin system</keyword>
<evidence type="ECO:0000256" key="9">
    <source>
        <dbReference type="ARBA" id="ARBA00038276"/>
    </source>
</evidence>
<accession>A0A370FS40</accession>
<evidence type="ECO:0000313" key="12">
    <source>
        <dbReference type="EMBL" id="RDI29159.1"/>
    </source>
</evidence>
<reference evidence="12 13" key="1">
    <citation type="submission" date="2018-07" db="EMBL/GenBank/DDBJ databases">
        <title>Genomic Encyclopedia of Type Strains, Phase IV (KMG-IV): sequencing the most valuable type-strain genomes for metagenomic binning, comparative biology and taxonomic classification.</title>
        <authorList>
            <person name="Goeker M."/>
        </authorList>
    </citation>
    <scope>NUCLEOTIDE SEQUENCE [LARGE SCALE GENOMIC DNA]</scope>
    <source>
        <strain evidence="12 13">DSM 21352</strain>
    </source>
</reference>
<dbReference type="InterPro" id="IPR052038">
    <property type="entry name" value="Type-VII_TA_antitoxin"/>
</dbReference>
<evidence type="ECO:0000256" key="10">
    <source>
        <dbReference type="SAM" id="MobiDB-lite"/>
    </source>
</evidence>
<comment type="caution">
    <text evidence="12">The sequence shown here is derived from an EMBL/GenBank/DDBJ whole genome shotgun (WGS) entry which is preliminary data.</text>
</comment>
<dbReference type="CDD" id="cd05403">
    <property type="entry name" value="NT_KNTase_like"/>
    <property type="match status" value="1"/>
</dbReference>
<name>A0A370FS40_9BURK</name>
<dbReference type="GO" id="GO:0005524">
    <property type="term" value="F:ATP binding"/>
    <property type="evidence" value="ECO:0007669"/>
    <property type="project" value="UniProtKB-KW"/>
</dbReference>
<keyword evidence="4" id="KW-0548">Nucleotidyltransferase</keyword>
<keyword evidence="3" id="KW-0808">Transferase</keyword>
<evidence type="ECO:0000256" key="8">
    <source>
        <dbReference type="ARBA" id="ARBA00022842"/>
    </source>
</evidence>
<dbReference type="Gene3D" id="3.30.460.10">
    <property type="entry name" value="Beta Polymerase, domain 2"/>
    <property type="match status" value="1"/>
</dbReference>
<evidence type="ECO:0000256" key="3">
    <source>
        <dbReference type="ARBA" id="ARBA00022679"/>
    </source>
</evidence>
<keyword evidence="13" id="KW-1185">Reference proteome</keyword>
<dbReference type="PANTHER" id="PTHR33571:SF12">
    <property type="entry name" value="BSL3053 PROTEIN"/>
    <property type="match status" value="1"/>
</dbReference>
<dbReference type="Pfam" id="PF01909">
    <property type="entry name" value="NTP_transf_2"/>
    <property type="match status" value="1"/>
</dbReference>
<dbReference type="SUPFAM" id="SSF81301">
    <property type="entry name" value="Nucleotidyltransferase"/>
    <property type="match status" value="1"/>
</dbReference>
<organism evidence="12 13">
    <name type="scientific">Pseudacidovorax intermedius</name>
    <dbReference type="NCBI Taxonomy" id="433924"/>
    <lineage>
        <taxon>Bacteria</taxon>
        <taxon>Pseudomonadati</taxon>
        <taxon>Pseudomonadota</taxon>
        <taxon>Betaproteobacteria</taxon>
        <taxon>Burkholderiales</taxon>
        <taxon>Comamonadaceae</taxon>
        <taxon>Pseudacidovorax</taxon>
    </lineage>
</organism>
<evidence type="ECO:0000256" key="6">
    <source>
        <dbReference type="ARBA" id="ARBA00022741"/>
    </source>
</evidence>
<dbReference type="InterPro" id="IPR043519">
    <property type="entry name" value="NT_sf"/>
</dbReference>
<dbReference type="InterPro" id="IPR002934">
    <property type="entry name" value="Polymerase_NTP_transf_dom"/>
</dbReference>
<evidence type="ECO:0000256" key="5">
    <source>
        <dbReference type="ARBA" id="ARBA00022723"/>
    </source>
</evidence>